<dbReference type="GO" id="GO:0008270">
    <property type="term" value="F:zinc ion binding"/>
    <property type="evidence" value="ECO:0007669"/>
    <property type="project" value="UniProtKB-KW"/>
</dbReference>
<dbReference type="Pfam" id="PF04434">
    <property type="entry name" value="SWIM"/>
    <property type="match status" value="1"/>
</dbReference>
<evidence type="ECO:0000256" key="4">
    <source>
        <dbReference type="PROSITE-ProRule" id="PRU00325"/>
    </source>
</evidence>
<dbReference type="PANTHER" id="PTHR31973">
    <property type="entry name" value="POLYPROTEIN, PUTATIVE-RELATED"/>
    <property type="match status" value="1"/>
</dbReference>
<dbReference type="EMBL" id="AWUE01022524">
    <property type="protein sequence ID" value="OMO57550.1"/>
    <property type="molecule type" value="Genomic_DNA"/>
</dbReference>
<dbReference type="OrthoDB" id="1937322at2759"/>
<evidence type="ECO:0000256" key="2">
    <source>
        <dbReference type="ARBA" id="ARBA00022771"/>
    </source>
</evidence>
<comment type="caution">
    <text evidence="7">The sequence shown here is derived from an EMBL/GenBank/DDBJ whole genome shotgun (WGS) entry which is preliminary data.</text>
</comment>
<evidence type="ECO:0000256" key="1">
    <source>
        <dbReference type="ARBA" id="ARBA00022723"/>
    </source>
</evidence>
<sequence>MMVSNPKLKLKYLHSYAETEYGIKIARRTVGLKRAVSEEIPRAEHRNCARHVFANWIGRTLDRSYEQAYWGIVKAGTEEECQAKVDSLIAKNDTVGKELMQDDKNPRAWSRAFYGEHAKCDMVDNNICESFNSILLEARTKSIITMLEQIREETQKRIEAKRIFCSKWKHNYAPLIKKKFDERKKEAREWKMVSYGVNGVEMKKGRMCYIVKLDRRTCSCRYWQISGIPCCHAICAIWRTGAGGGDPDKFLDPCYSSKETSSSKGPQASKGPAVIKAKTDANVNASATSKEDKLKGKRKITVSEVKYKKKSTKGMGLYTKKDGTSTFYNAFDFGNSSKEPAARTKRGRSSNADPVGTQESVKKKK</sequence>
<organism evidence="7 8">
    <name type="scientific">Corchorus olitorius</name>
    <dbReference type="NCBI Taxonomy" id="93759"/>
    <lineage>
        <taxon>Eukaryota</taxon>
        <taxon>Viridiplantae</taxon>
        <taxon>Streptophyta</taxon>
        <taxon>Embryophyta</taxon>
        <taxon>Tracheophyta</taxon>
        <taxon>Spermatophyta</taxon>
        <taxon>Magnoliopsida</taxon>
        <taxon>eudicotyledons</taxon>
        <taxon>Gunneridae</taxon>
        <taxon>Pentapetalae</taxon>
        <taxon>rosids</taxon>
        <taxon>malvids</taxon>
        <taxon>Malvales</taxon>
        <taxon>Malvaceae</taxon>
        <taxon>Grewioideae</taxon>
        <taxon>Apeibeae</taxon>
        <taxon>Corchorus</taxon>
    </lineage>
</organism>
<dbReference type="InterPro" id="IPR006564">
    <property type="entry name" value="Znf_PMZ"/>
</dbReference>
<feature type="domain" description="SWIM-type" evidence="6">
    <location>
        <begin position="209"/>
        <end position="241"/>
    </location>
</feature>
<dbReference type="InterPro" id="IPR007527">
    <property type="entry name" value="Znf_SWIM"/>
</dbReference>
<dbReference type="PANTHER" id="PTHR31973:SF187">
    <property type="entry name" value="MUTATOR TRANSPOSASE MUDRA PROTEIN"/>
    <property type="match status" value="1"/>
</dbReference>
<evidence type="ECO:0000313" key="7">
    <source>
        <dbReference type="EMBL" id="OMO57550.1"/>
    </source>
</evidence>
<protein>
    <submittedName>
        <fullName evidence="7">Zinc finger, PMZ-type</fullName>
    </submittedName>
</protein>
<dbReference type="PROSITE" id="PS50966">
    <property type="entry name" value="ZF_SWIM"/>
    <property type="match status" value="1"/>
</dbReference>
<evidence type="ECO:0000256" key="3">
    <source>
        <dbReference type="ARBA" id="ARBA00022833"/>
    </source>
</evidence>
<keyword evidence="1" id="KW-0479">Metal-binding</keyword>
<proteinExistence type="predicted"/>
<feature type="region of interest" description="Disordered" evidence="5">
    <location>
        <begin position="258"/>
        <end position="277"/>
    </location>
</feature>
<dbReference type="AlphaFoldDB" id="A0A1R3GHQ8"/>
<evidence type="ECO:0000313" key="8">
    <source>
        <dbReference type="Proteomes" id="UP000187203"/>
    </source>
</evidence>
<evidence type="ECO:0000259" key="6">
    <source>
        <dbReference type="PROSITE" id="PS50966"/>
    </source>
</evidence>
<accession>A0A1R3GHQ8</accession>
<name>A0A1R3GHQ8_9ROSI</name>
<feature type="region of interest" description="Disordered" evidence="5">
    <location>
        <begin position="333"/>
        <end position="365"/>
    </location>
</feature>
<dbReference type="Proteomes" id="UP000187203">
    <property type="component" value="Unassembled WGS sequence"/>
</dbReference>
<dbReference type="STRING" id="93759.A0A1R3GHQ8"/>
<reference evidence="8" key="1">
    <citation type="submission" date="2013-09" db="EMBL/GenBank/DDBJ databases">
        <title>Corchorus olitorius genome sequencing.</title>
        <authorList>
            <person name="Alam M."/>
            <person name="Haque M.S."/>
            <person name="Islam M.S."/>
            <person name="Emdad E.M."/>
            <person name="Islam M.M."/>
            <person name="Ahmed B."/>
            <person name="Halim A."/>
            <person name="Hossen Q.M.M."/>
            <person name="Hossain M.Z."/>
            <person name="Ahmed R."/>
            <person name="Khan M.M."/>
            <person name="Islam R."/>
            <person name="Rashid M.M."/>
            <person name="Khan S.A."/>
            <person name="Rahman M.S."/>
            <person name="Alam M."/>
            <person name="Yahiya A.S."/>
            <person name="Khan M.S."/>
            <person name="Azam M.S."/>
            <person name="Haque T."/>
            <person name="Lashkar M.Z.H."/>
            <person name="Akhand A.I."/>
            <person name="Morshed G."/>
            <person name="Roy S."/>
            <person name="Uddin K.S."/>
            <person name="Rabeya T."/>
            <person name="Hossain A.S."/>
            <person name="Chowdhury A."/>
            <person name="Snigdha A.R."/>
            <person name="Mortoza M.S."/>
            <person name="Matin S.A."/>
            <person name="Hoque S.M.E."/>
            <person name="Islam M.K."/>
            <person name="Roy D.K."/>
            <person name="Haider R."/>
            <person name="Moosa M.M."/>
            <person name="Elias S.M."/>
            <person name="Hasan A.M."/>
            <person name="Jahan S."/>
            <person name="Shafiuddin M."/>
            <person name="Mahmood N."/>
            <person name="Shommy N.S."/>
        </authorList>
    </citation>
    <scope>NUCLEOTIDE SEQUENCE [LARGE SCALE GENOMIC DNA]</scope>
    <source>
        <strain evidence="8">cv. O-4</strain>
    </source>
</reference>
<evidence type="ECO:0000256" key="5">
    <source>
        <dbReference type="SAM" id="MobiDB-lite"/>
    </source>
</evidence>
<gene>
    <name evidence="7" type="ORF">COLO4_35282</name>
</gene>
<keyword evidence="3" id="KW-0862">Zinc</keyword>
<dbReference type="SMART" id="SM00575">
    <property type="entry name" value="ZnF_PMZ"/>
    <property type="match status" value="1"/>
</dbReference>
<keyword evidence="8" id="KW-1185">Reference proteome</keyword>
<keyword evidence="2 4" id="KW-0863">Zinc-finger</keyword>